<dbReference type="Gene3D" id="3.20.20.70">
    <property type="entry name" value="Aldolase class I"/>
    <property type="match status" value="1"/>
</dbReference>
<evidence type="ECO:0000313" key="13">
    <source>
        <dbReference type="Proteomes" id="UP000188357"/>
    </source>
</evidence>
<keyword evidence="8 10" id="KW-0057">Aromatic amino acid biosynthesis</keyword>
<dbReference type="NCBIfam" id="NF002299">
    <property type="entry name" value="PRK01222.1-6"/>
    <property type="match status" value="1"/>
</dbReference>
<comment type="similarity">
    <text evidence="3 10">Belongs to the TrpF family.</text>
</comment>
<sequence length="216" mass="23217">MQVKFCGFTQASDVQQAIELGADALGFVFYPPSPRAVTAEQAKSLVQQVPAFVSVVALVVNMQPSELVALANSVEFDVIQFHGDESAEQCQQLAKSVNKRWVKALRINQDTHDLQSIQSQIKDYAQAGASSILLDAYHKDAYGGTGERFDWSLIPKDSALPIILAGGLTPDNIGDTLKLPIQAVDVSGGIESAKGIKDAGKMAAFIRAVKSTRWPS</sequence>
<organism evidence="12 13">
    <name type="scientific">Psychrobacter piechaudii</name>
    <dbReference type="NCBI Taxonomy" id="1945521"/>
    <lineage>
        <taxon>Bacteria</taxon>
        <taxon>Pseudomonadati</taxon>
        <taxon>Pseudomonadota</taxon>
        <taxon>Gammaproteobacteria</taxon>
        <taxon>Moraxellales</taxon>
        <taxon>Moraxellaceae</taxon>
        <taxon>Psychrobacter</taxon>
    </lineage>
</organism>
<keyword evidence="13" id="KW-1185">Reference proteome</keyword>
<dbReference type="AlphaFoldDB" id="A0A1R4GWE2"/>
<comment type="pathway">
    <text evidence="2 10">Amino-acid biosynthesis; L-tryptophan biosynthesis; L-tryptophan from chorismate: step 3/5.</text>
</comment>
<evidence type="ECO:0000256" key="3">
    <source>
        <dbReference type="ARBA" id="ARBA00007571"/>
    </source>
</evidence>
<dbReference type="GO" id="GO:0000162">
    <property type="term" value="P:L-tryptophan biosynthetic process"/>
    <property type="evidence" value="ECO:0007669"/>
    <property type="project" value="UniProtKB-UniRule"/>
</dbReference>
<dbReference type="PANTHER" id="PTHR42894:SF1">
    <property type="entry name" value="N-(5'-PHOSPHORIBOSYL)ANTHRANILATE ISOMERASE"/>
    <property type="match status" value="1"/>
</dbReference>
<evidence type="ECO:0000256" key="7">
    <source>
        <dbReference type="ARBA" id="ARBA00022822"/>
    </source>
</evidence>
<dbReference type="InterPro" id="IPR011060">
    <property type="entry name" value="RibuloseP-bd_barrel"/>
</dbReference>
<dbReference type="CDD" id="cd00405">
    <property type="entry name" value="PRAI"/>
    <property type="match status" value="1"/>
</dbReference>
<dbReference type="RefSeq" id="WP_077451439.1">
    <property type="nucleotide sequence ID" value="NZ_FUGE01000168.1"/>
</dbReference>
<dbReference type="EMBL" id="FUGE01000168">
    <property type="protein sequence ID" value="SJM72424.1"/>
    <property type="molecule type" value="Genomic_DNA"/>
</dbReference>
<gene>
    <name evidence="10 12" type="primary">trpF</name>
    <name evidence="12" type="ORF">A1232T_01727</name>
</gene>
<dbReference type="NCBIfam" id="NF002298">
    <property type="entry name" value="PRK01222.1-4"/>
    <property type="match status" value="1"/>
</dbReference>
<dbReference type="PANTHER" id="PTHR42894">
    <property type="entry name" value="N-(5'-PHOSPHORIBOSYL)ANTHRANILATE ISOMERASE"/>
    <property type="match status" value="1"/>
</dbReference>
<proteinExistence type="inferred from homology"/>
<evidence type="ECO:0000256" key="8">
    <source>
        <dbReference type="ARBA" id="ARBA00023141"/>
    </source>
</evidence>
<dbReference type="UniPathway" id="UPA00035">
    <property type="reaction ID" value="UER00042"/>
</dbReference>
<dbReference type="HAMAP" id="MF_00135">
    <property type="entry name" value="PRAI"/>
    <property type="match status" value="1"/>
</dbReference>
<dbReference type="GO" id="GO:0004640">
    <property type="term" value="F:phosphoribosylanthranilate isomerase activity"/>
    <property type="evidence" value="ECO:0007669"/>
    <property type="project" value="UniProtKB-UniRule"/>
</dbReference>
<dbReference type="InterPro" id="IPR044643">
    <property type="entry name" value="TrpF_fam"/>
</dbReference>
<dbReference type="Proteomes" id="UP000188357">
    <property type="component" value="Unassembled WGS sequence"/>
</dbReference>
<evidence type="ECO:0000256" key="10">
    <source>
        <dbReference type="HAMAP-Rule" id="MF_00135"/>
    </source>
</evidence>
<dbReference type="InterPro" id="IPR001240">
    <property type="entry name" value="PRAI_dom"/>
</dbReference>
<keyword evidence="6 10" id="KW-0028">Amino-acid biosynthesis</keyword>
<protein>
    <recommendedName>
        <fullName evidence="5 10">N-(5'-phosphoribosyl)anthranilate isomerase</fullName>
        <shortName evidence="10">PRAI</shortName>
        <ecNumber evidence="4 10">5.3.1.24</ecNumber>
    </recommendedName>
</protein>
<dbReference type="InterPro" id="IPR013785">
    <property type="entry name" value="Aldolase_TIM"/>
</dbReference>
<dbReference type="FunFam" id="3.20.20.70:FF:000075">
    <property type="entry name" value="Tryptophan biosynthesis protein TRP1"/>
    <property type="match status" value="1"/>
</dbReference>
<evidence type="ECO:0000256" key="9">
    <source>
        <dbReference type="ARBA" id="ARBA00023235"/>
    </source>
</evidence>
<reference evidence="12 13" key="1">
    <citation type="submission" date="2017-02" db="EMBL/GenBank/DDBJ databases">
        <authorList>
            <person name="Peterson S.W."/>
        </authorList>
    </citation>
    <scope>NUCLEOTIDE SEQUENCE [LARGE SCALE GENOMIC DNA]</scope>
    <source>
        <strain evidence="12">Psychrobacter_piechaudii</strain>
    </source>
</reference>
<feature type="domain" description="N-(5'phosphoribosyl) anthranilate isomerase (PRAI)" evidence="11">
    <location>
        <begin position="4"/>
        <end position="207"/>
    </location>
</feature>
<dbReference type="OrthoDB" id="9796196at2"/>
<name>A0A1R4GWE2_9GAMM</name>
<comment type="catalytic activity">
    <reaction evidence="1 10">
        <text>N-(5-phospho-beta-D-ribosyl)anthranilate = 1-(2-carboxyphenylamino)-1-deoxy-D-ribulose 5-phosphate</text>
        <dbReference type="Rhea" id="RHEA:21540"/>
        <dbReference type="ChEBI" id="CHEBI:18277"/>
        <dbReference type="ChEBI" id="CHEBI:58613"/>
        <dbReference type="EC" id="5.3.1.24"/>
    </reaction>
</comment>
<evidence type="ECO:0000313" key="12">
    <source>
        <dbReference type="EMBL" id="SJM72424.1"/>
    </source>
</evidence>
<keyword evidence="9 10" id="KW-0413">Isomerase</keyword>
<evidence type="ECO:0000256" key="5">
    <source>
        <dbReference type="ARBA" id="ARBA00022272"/>
    </source>
</evidence>
<evidence type="ECO:0000256" key="6">
    <source>
        <dbReference type="ARBA" id="ARBA00022605"/>
    </source>
</evidence>
<dbReference type="SUPFAM" id="SSF51366">
    <property type="entry name" value="Ribulose-phoshate binding barrel"/>
    <property type="match status" value="1"/>
</dbReference>
<keyword evidence="7 10" id="KW-0822">Tryptophan biosynthesis</keyword>
<dbReference type="STRING" id="1945521.A1232T_01727"/>
<evidence type="ECO:0000256" key="4">
    <source>
        <dbReference type="ARBA" id="ARBA00012572"/>
    </source>
</evidence>
<dbReference type="EC" id="5.3.1.24" evidence="4 10"/>
<accession>A0A1R4GWE2</accession>
<evidence type="ECO:0000256" key="1">
    <source>
        <dbReference type="ARBA" id="ARBA00001164"/>
    </source>
</evidence>
<evidence type="ECO:0000259" key="11">
    <source>
        <dbReference type="Pfam" id="PF00697"/>
    </source>
</evidence>
<dbReference type="Pfam" id="PF00697">
    <property type="entry name" value="PRAI"/>
    <property type="match status" value="1"/>
</dbReference>
<evidence type="ECO:0000256" key="2">
    <source>
        <dbReference type="ARBA" id="ARBA00004664"/>
    </source>
</evidence>